<feature type="chain" id="PRO_5045762921" description="3',5'-cyclic-nucleotide phosphodiesterase" evidence="1">
    <location>
        <begin position="23"/>
        <end position="81"/>
    </location>
</feature>
<gene>
    <name evidence="2" type="ORF">QO016_002942</name>
</gene>
<dbReference type="EMBL" id="JAUSVV010000006">
    <property type="protein sequence ID" value="MDQ0443439.1"/>
    <property type="molecule type" value="Genomic_DNA"/>
</dbReference>
<accession>A0ABU0HM87</accession>
<name>A0ABU0HM87_9HYPH</name>
<dbReference type="RefSeq" id="WP_238249476.1">
    <property type="nucleotide sequence ID" value="NZ_BPQX01000031.1"/>
</dbReference>
<keyword evidence="3" id="KW-1185">Reference proteome</keyword>
<evidence type="ECO:0000313" key="3">
    <source>
        <dbReference type="Proteomes" id="UP001236369"/>
    </source>
</evidence>
<proteinExistence type="predicted"/>
<organism evidence="2 3">
    <name type="scientific">Methylobacterium persicinum</name>
    <dbReference type="NCBI Taxonomy" id="374426"/>
    <lineage>
        <taxon>Bacteria</taxon>
        <taxon>Pseudomonadati</taxon>
        <taxon>Pseudomonadota</taxon>
        <taxon>Alphaproteobacteria</taxon>
        <taxon>Hyphomicrobiales</taxon>
        <taxon>Methylobacteriaceae</taxon>
        <taxon>Methylobacterium</taxon>
    </lineage>
</organism>
<sequence length="81" mass="8707">MMISRLGLAMTFALLSATPGLAAGKRGNADLRRFCSGDAATFCGDLDPHSKKMDACFAAHRRELSDNCRRAIDAYQARGGK</sequence>
<reference evidence="2 3" key="1">
    <citation type="submission" date="2023-07" db="EMBL/GenBank/DDBJ databases">
        <title>Genomic Encyclopedia of Type Strains, Phase IV (KMG-IV): sequencing the most valuable type-strain genomes for metagenomic binning, comparative biology and taxonomic classification.</title>
        <authorList>
            <person name="Goeker M."/>
        </authorList>
    </citation>
    <scope>NUCLEOTIDE SEQUENCE [LARGE SCALE GENOMIC DNA]</scope>
    <source>
        <strain evidence="2 3">DSM 19562</strain>
    </source>
</reference>
<evidence type="ECO:0000313" key="2">
    <source>
        <dbReference type="EMBL" id="MDQ0443439.1"/>
    </source>
</evidence>
<dbReference type="Proteomes" id="UP001236369">
    <property type="component" value="Unassembled WGS sequence"/>
</dbReference>
<comment type="caution">
    <text evidence="2">The sequence shown here is derived from an EMBL/GenBank/DDBJ whole genome shotgun (WGS) entry which is preliminary data.</text>
</comment>
<feature type="signal peptide" evidence="1">
    <location>
        <begin position="1"/>
        <end position="22"/>
    </location>
</feature>
<keyword evidence="1" id="KW-0732">Signal</keyword>
<evidence type="ECO:0000256" key="1">
    <source>
        <dbReference type="SAM" id="SignalP"/>
    </source>
</evidence>
<protein>
    <recommendedName>
        <fullName evidence="4">3',5'-cyclic-nucleotide phosphodiesterase</fullName>
    </recommendedName>
</protein>
<evidence type="ECO:0008006" key="4">
    <source>
        <dbReference type="Google" id="ProtNLM"/>
    </source>
</evidence>